<dbReference type="EMBL" id="CASHTH010004376">
    <property type="protein sequence ID" value="CAI8056625.1"/>
    <property type="molecule type" value="Genomic_DNA"/>
</dbReference>
<reference evidence="2" key="1">
    <citation type="submission" date="2023-03" db="EMBL/GenBank/DDBJ databases">
        <authorList>
            <person name="Steffen K."/>
            <person name="Cardenas P."/>
        </authorList>
    </citation>
    <scope>NUCLEOTIDE SEQUENCE</scope>
</reference>
<keyword evidence="3" id="KW-1185">Reference proteome</keyword>
<dbReference type="AlphaFoldDB" id="A0AA35TY39"/>
<evidence type="ECO:0000256" key="1">
    <source>
        <dbReference type="SAM" id="MobiDB-lite"/>
    </source>
</evidence>
<name>A0AA35TY39_GEOBA</name>
<comment type="caution">
    <text evidence="2">The sequence shown here is derived from an EMBL/GenBank/DDBJ whole genome shotgun (WGS) entry which is preliminary data.</text>
</comment>
<organism evidence="2 3">
    <name type="scientific">Geodia barretti</name>
    <name type="common">Barrett's horny sponge</name>
    <dbReference type="NCBI Taxonomy" id="519541"/>
    <lineage>
        <taxon>Eukaryota</taxon>
        <taxon>Metazoa</taxon>
        <taxon>Porifera</taxon>
        <taxon>Demospongiae</taxon>
        <taxon>Heteroscleromorpha</taxon>
        <taxon>Tetractinellida</taxon>
        <taxon>Astrophorina</taxon>
        <taxon>Geodiidae</taxon>
        <taxon>Geodia</taxon>
    </lineage>
</organism>
<gene>
    <name evidence="2" type="ORF">GBAR_LOCUS30862</name>
</gene>
<dbReference type="Gene3D" id="2.60.120.620">
    <property type="entry name" value="q2cbj1_9rhob like domain"/>
    <property type="match status" value="1"/>
</dbReference>
<protein>
    <submittedName>
        <fullName evidence="2">Uncharacterized protein</fullName>
    </submittedName>
</protein>
<dbReference type="Proteomes" id="UP001174909">
    <property type="component" value="Unassembled WGS sequence"/>
</dbReference>
<evidence type="ECO:0000313" key="3">
    <source>
        <dbReference type="Proteomes" id="UP001174909"/>
    </source>
</evidence>
<proteinExistence type="predicted"/>
<sequence>MIHGSKQNHSDKPRPVFINRYRRVDDYVVIGGTTTANRAEAEKRAAEAKKTNEQRGLMIRGFRPYTEG</sequence>
<accession>A0AA35TY39</accession>
<feature type="region of interest" description="Disordered" evidence="1">
    <location>
        <begin position="45"/>
        <end position="68"/>
    </location>
</feature>
<evidence type="ECO:0000313" key="2">
    <source>
        <dbReference type="EMBL" id="CAI8056625.1"/>
    </source>
</evidence>